<dbReference type="InterPro" id="IPR014263">
    <property type="entry name" value="Methanolan_biosynth_EpsI"/>
</dbReference>
<evidence type="ECO:0000313" key="2">
    <source>
        <dbReference type="EMBL" id="BAC55139.1"/>
    </source>
</evidence>
<protein>
    <submittedName>
        <fullName evidence="2">EpsI</fullName>
    </submittedName>
</protein>
<dbReference type="Pfam" id="PF11984">
    <property type="entry name" value="DUF3485"/>
    <property type="match status" value="1"/>
</dbReference>
<sequence length="232" mass="26251">MIQIPKVSLRLAIFIVLLFSSSAVLAYWFTPKLETQAMPENFEVSVPKQIGQWTEQPNPYLQVGLVDTNDKDIDQPYDRVLMRSYNTAEGEPVMLALAYAREQSQDVKIHRPDVCYQAQGFAIKSRQVQTLAIDDQHQVQIVRLVVTQPARLEVVSYWIRVGNEYPVTPLNMRMKILRDGLEGHVADGILVRASSIIEDESQASAAFARQEKFMRELVAAMPSNQASVLAKF</sequence>
<proteinExistence type="predicted"/>
<evidence type="ECO:0000259" key="1">
    <source>
        <dbReference type="Pfam" id="PF11984"/>
    </source>
</evidence>
<name>Q83VR0_METS1</name>
<dbReference type="AlphaFoldDB" id="Q83VR0"/>
<dbReference type="EMBL" id="AB062506">
    <property type="protein sequence ID" value="BAC55139.1"/>
    <property type="molecule type" value="Genomic_DNA"/>
</dbReference>
<reference evidence="2" key="1">
    <citation type="journal article" date="2003" name="Microbiology">
        <title>Genes involved in the synthesis of the exopolysaccharide methanolan by the obligate methylotroph Methylobacillus sp strain 12S.</title>
        <authorList>
            <person name="Yoshida T."/>
            <person name="Ayabe Y."/>
            <person name="Yasunaga M."/>
            <person name="Usami Y."/>
            <person name="Habe H."/>
            <person name="Nojiri H."/>
            <person name="Omori T."/>
        </authorList>
    </citation>
    <scope>NUCLEOTIDE SEQUENCE</scope>
    <source>
        <strain evidence="2">12S</strain>
    </source>
</reference>
<dbReference type="NCBIfam" id="TIGR02914">
    <property type="entry name" value="EpsI_fam"/>
    <property type="match status" value="1"/>
</dbReference>
<accession>Q83VR0</accession>
<gene>
    <name evidence="2" type="primary">epsI</name>
</gene>
<dbReference type="NCBIfam" id="NF045609">
    <property type="entry name" value="EpsI_type_B"/>
    <property type="match status" value="1"/>
</dbReference>
<organism evidence="2">
    <name type="scientific">Methylobacillus sp. (strain 12S)</name>
    <dbReference type="NCBI Taxonomy" id="94001"/>
    <lineage>
        <taxon>Bacteria</taxon>
        <taxon>Pseudomonadati</taxon>
        <taxon>Pseudomonadota</taxon>
        <taxon>Betaproteobacteria</taxon>
        <taxon>Nitrosomonadales</taxon>
        <taxon>Methylophilaceae</taxon>
        <taxon>Methylobacillus</taxon>
    </lineage>
</organism>
<feature type="domain" description="Methanolan biosynthesis EpsI" evidence="1">
    <location>
        <begin position="15"/>
        <end position="223"/>
    </location>
</feature>
<dbReference type="InterPro" id="IPR054653">
    <property type="entry name" value="EpsI_type_B_pred"/>
</dbReference>